<dbReference type="KEGG" id="trg:TRUGW13939_06862"/>
<comment type="similarity">
    <text evidence="1 4">Belongs to the short-chain dehydrogenases/reductases (SDR) family.</text>
</comment>
<dbReference type="PANTHER" id="PTHR43976:SF16">
    <property type="entry name" value="SHORT-CHAIN DEHYDROGENASE_REDUCTASE FAMILY PROTEIN"/>
    <property type="match status" value="1"/>
</dbReference>
<dbReference type="OrthoDB" id="1274115at2759"/>
<gene>
    <name evidence="5" type="ORF">TRUGW13939_06862</name>
</gene>
<dbReference type="CDD" id="cd05374">
    <property type="entry name" value="17beta-HSD-like_SDR_c"/>
    <property type="match status" value="1"/>
</dbReference>
<dbReference type="PRINTS" id="PR00081">
    <property type="entry name" value="GDHRDH"/>
</dbReference>
<evidence type="ECO:0000256" key="1">
    <source>
        <dbReference type="ARBA" id="ARBA00006484"/>
    </source>
</evidence>
<dbReference type="GO" id="GO:0016491">
    <property type="term" value="F:oxidoreductase activity"/>
    <property type="evidence" value="ECO:0007669"/>
    <property type="project" value="UniProtKB-KW"/>
</dbReference>
<name>A0A7H8R044_TALRU</name>
<dbReference type="PRINTS" id="PR00080">
    <property type="entry name" value="SDRFAMILY"/>
</dbReference>
<dbReference type="RefSeq" id="XP_035345897.1">
    <property type="nucleotide sequence ID" value="XM_035490004.1"/>
</dbReference>
<sequence length="281" mass="30974">MPRVFFITGASSGLGRAYAQEVINRGDFVVATARKIESLQFSGTSAKNYLPVSLEITDRANIVAALRAAVDTFGRIDVLVNNAGYGLVGIFEELTDDEINREMAVNFFATLDVTRAAIQLMRDQTPCGGVIQQITSITGQCGFSMMSLYCASKWAVEGFTESIAQEVNPAWNIKFTCIEPGGFRTNFFNSISLQESKTPAYAHLHPRETTKALEKAQRGDPSKGAKAMYELGIMKDPPLRIVLGSDALEQMLTKTEQYGISLRKYEHISSSTDADENEKWK</sequence>
<evidence type="ECO:0000313" key="6">
    <source>
        <dbReference type="Proteomes" id="UP000509510"/>
    </source>
</evidence>
<accession>A0A7H8R044</accession>
<dbReference type="InterPro" id="IPR036291">
    <property type="entry name" value="NAD(P)-bd_dom_sf"/>
</dbReference>
<dbReference type="Proteomes" id="UP000509510">
    <property type="component" value="Chromosome IV"/>
</dbReference>
<keyword evidence="6" id="KW-1185">Reference proteome</keyword>
<keyword evidence="3" id="KW-0560">Oxidoreductase</keyword>
<dbReference type="Gene3D" id="3.40.50.720">
    <property type="entry name" value="NAD(P)-binding Rossmann-like Domain"/>
    <property type="match status" value="1"/>
</dbReference>
<organism evidence="5 6">
    <name type="scientific">Talaromyces rugulosus</name>
    <name type="common">Penicillium rugulosum</name>
    <dbReference type="NCBI Taxonomy" id="121627"/>
    <lineage>
        <taxon>Eukaryota</taxon>
        <taxon>Fungi</taxon>
        <taxon>Dikarya</taxon>
        <taxon>Ascomycota</taxon>
        <taxon>Pezizomycotina</taxon>
        <taxon>Eurotiomycetes</taxon>
        <taxon>Eurotiomycetidae</taxon>
        <taxon>Eurotiales</taxon>
        <taxon>Trichocomaceae</taxon>
        <taxon>Talaromyces</taxon>
        <taxon>Talaromyces sect. Islandici</taxon>
    </lineage>
</organism>
<dbReference type="SUPFAM" id="SSF51735">
    <property type="entry name" value="NAD(P)-binding Rossmann-fold domains"/>
    <property type="match status" value="1"/>
</dbReference>
<evidence type="ECO:0000256" key="3">
    <source>
        <dbReference type="ARBA" id="ARBA00023002"/>
    </source>
</evidence>
<keyword evidence="2" id="KW-0521">NADP</keyword>
<dbReference type="InterPro" id="IPR002347">
    <property type="entry name" value="SDR_fam"/>
</dbReference>
<protein>
    <submittedName>
        <fullName evidence="5">Uncharacterized protein</fullName>
    </submittedName>
</protein>
<dbReference type="PROSITE" id="PS00061">
    <property type="entry name" value="ADH_SHORT"/>
    <property type="match status" value="1"/>
</dbReference>
<dbReference type="EMBL" id="CP055901">
    <property type="protein sequence ID" value="QKX59720.1"/>
    <property type="molecule type" value="Genomic_DNA"/>
</dbReference>
<dbReference type="InterPro" id="IPR020904">
    <property type="entry name" value="Sc_DH/Rdtase_CS"/>
</dbReference>
<dbReference type="GeneID" id="55994355"/>
<proteinExistence type="inferred from homology"/>
<dbReference type="PANTHER" id="PTHR43976">
    <property type="entry name" value="SHORT CHAIN DEHYDROGENASE"/>
    <property type="match status" value="1"/>
</dbReference>
<evidence type="ECO:0000256" key="4">
    <source>
        <dbReference type="RuleBase" id="RU000363"/>
    </source>
</evidence>
<dbReference type="Pfam" id="PF00106">
    <property type="entry name" value="adh_short"/>
    <property type="match status" value="1"/>
</dbReference>
<dbReference type="InterPro" id="IPR051911">
    <property type="entry name" value="SDR_oxidoreductase"/>
</dbReference>
<evidence type="ECO:0000256" key="2">
    <source>
        <dbReference type="ARBA" id="ARBA00022857"/>
    </source>
</evidence>
<reference evidence="6" key="1">
    <citation type="submission" date="2020-06" db="EMBL/GenBank/DDBJ databases">
        <title>A chromosome-scale genome assembly of Talaromyces rugulosus W13939.</title>
        <authorList>
            <person name="Wang B."/>
            <person name="Guo L."/>
            <person name="Ye K."/>
            <person name="Wang L."/>
        </authorList>
    </citation>
    <scope>NUCLEOTIDE SEQUENCE [LARGE SCALE GENOMIC DNA]</scope>
    <source>
        <strain evidence="6">W13939</strain>
    </source>
</reference>
<evidence type="ECO:0000313" key="5">
    <source>
        <dbReference type="EMBL" id="QKX59720.1"/>
    </source>
</evidence>
<dbReference type="AlphaFoldDB" id="A0A7H8R044"/>